<keyword evidence="1" id="KW-0175">Coiled coil</keyword>
<evidence type="ECO:0000313" key="4">
    <source>
        <dbReference type="EMBL" id="MCQ8118481.1"/>
    </source>
</evidence>
<proteinExistence type="predicted"/>
<dbReference type="RefSeq" id="WP_256607501.1">
    <property type="nucleotide sequence ID" value="NZ_JANIBL010000042.1"/>
</dbReference>
<evidence type="ECO:0000256" key="1">
    <source>
        <dbReference type="SAM" id="Coils"/>
    </source>
</evidence>
<feature type="region of interest" description="Disordered" evidence="2">
    <location>
        <begin position="115"/>
        <end position="139"/>
    </location>
</feature>
<evidence type="ECO:0000256" key="3">
    <source>
        <dbReference type="SAM" id="SignalP"/>
    </source>
</evidence>
<sequence length="151" mass="16319">MYTHFRAATIVLTIAVATPTQAQTPATTVDSSQQSARDSEKLTILQAELTEQKQIAANLQQTRAVQLAANNKTELDKTETRLEEVGGNIAQLQQEIDVAQGKTRAVKTVVVKPVEQGRQPAGKPAQTNPAQAATATGPWWDLYNRQNAAAK</sequence>
<accession>A0ABT1TUM0</accession>
<feature type="chain" id="PRO_5046191693" evidence="3">
    <location>
        <begin position="23"/>
        <end position="151"/>
    </location>
</feature>
<reference evidence="4 5" key="1">
    <citation type="submission" date="2022-07" db="EMBL/GenBank/DDBJ databases">
        <title>Methylomonas rivi sp. nov., Methylomonas rosea sp. nov., Methylomonas aureus sp. nov. and Methylomonas subterranea sp. nov., four novel methanotrophs isolated from a freshwater creek and the deep terrestrial subsurface.</title>
        <authorList>
            <person name="Abin C."/>
            <person name="Sankaranarayanan K."/>
            <person name="Garner C."/>
            <person name="Sindelar R."/>
            <person name="Kotary K."/>
            <person name="Garner R."/>
            <person name="Barclay S."/>
            <person name="Lawson P."/>
            <person name="Krumholz L."/>
        </authorList>
    </citation>
    <scope>NUCLEOTIDE SEQUENCE [LARGE SCALE GENOMIC DNA]</scope>
    <source>
        <strain evidence="4 5">WSC-7</strain>
    </source>
</reference>
<keyword evidence="3" id="KW-0732">Signal</keyword>
<evidence type="ECO:0000256" key="2">
    <source>
        <dbReference type="SAM" id="MobiDB-lite"/>
    </source>
</evidence>
<feature type="coiled-coil region" evidence="1">
    <location>
        <begin position="42"/>
        <end position="102"/>
    </location>
</feature>
<gene>
    <name evidence="4" type="ORF">NP589_13675</name>
</gene>
<comment type="caution">
    <text evidence="4">The sequence shown here is derived from an EMBL/GenBank/DDBJ whole genome shotgun (WGS) entry which is preliminary data.</text>
</comment>
<organism evidence="4 5">
    <name type="scientific">Methylomonas rosea</name>
    <dbReference type="NCBI Taxonomy" id="2952227"/>
    <lineage>
        <taxon>Bacteria</taxon>
        <taxon>Pseudomonadati</taxon>
        <taxon>Pseudomonadota</taxon>
        <taxon>Gammaproteobacteria</taxon>
        <taxon>Methylococcales</taxon>
        <taxon>Methylococcaceae</taxon>
        <taxon>Methylomonas</taxon>
    </lineage>
</organism>
<dbReference type="Proteomes" id="UP001524570">
    <property type="component" value="Unassembled WGS sequence"/>
</dbReference>
<dbReference type="EMBL" id="JANIBL010000042">
    <property type="protein sequence ID" value="MCQ8118481.1"/>
    <property type="molecule type" value="Genomic_DNA"/>
</dbReference>
<keyword evidence="5" id="KW-1185">Reference proteome</keyword>
<evidence type="ECO:0000313" key="5">
    <source>
        <dbReference type="Proteomes" id="UP001524570"/>
    </source>
</evidence>
<name>A0ABT1TUM0_9GAMM</name>
<feature type="compositionally biased region" description="Low complexity" evidence="2">
    <location>
        <begin position="124"/>
        <end position="136"/>
    </location>
</feature>
<feature type="signal peptide" evidence="3">
    <location>
        <begin position="1"/>
        <end position="22"/>
    </location>
</feature>
<protein>
    <submittedName>
        <fullName evidence="4">Uncharacterized protein</fullName>
    </submittedName>
</protein>